<dbReference type="STRING" id="400682.A0A1X7TBJ0"/>
<evidence type="ECO:0000313" key="9">
    <source>
        <dbReference type="EnsemblMetazoa" id="Aqu2.1.11921_001"/>
    </source>
</evidence>
<dbReference type="InterPro" id="IPR052035">
    <property type="entry name" value="ZnF_BED_domain_contain"/>
</dbReference>
<keyword evidence="5" id="KW-0539">Nucleus</keyword>
<evidence type="ECO:0000256" key="2">
    <source>
        <dbReference type="ARBA" id="ARBA00022723"/>
    </source>
</evidence>
<dbReference type="eggNOG" id="KOG1121">
    <property type="taxonomic scope" value="Eukaryota"/>
</dbReference>
<dbReference type="PANTHER" id="PTHR46481">
    <property type="entry name" value="ZINC FINGER BED DOMAIN-CONTAINING PROTEIN 4"/>
    <property type="match status" value="1"/>
</dbReference>
<evidence type="ECO:0000256" key="3">
    <source>
        <dbReference type="ARBA" id="ARBA00022771"/>
    </source>
</evidence>
<evidence type="ECO:0000259" key="8">
    <source>
        <dbReference type="Pfam" id="PF05699"/>
    </source>
</evidence>
<dbReference type="Pfam" id="PF05699">
    <property type="entry name" value="Dimer_Tnp_hAT"/>
    <property type="match status" value="1"/>
</dbReference>
<dbReference type="OMA" id="CIRISTM"/>
<dbReference type="InParanoid" id="A0A1X7TBJ0"/>
<comment type="subcellular location">
    <subcellularLocation>
        <location evidence="1">Nucleus</location>
    </subcellularLocation>
</comment>
<sequence length="474" mass="53536">TAVLAEDSRLIPADHLDQDDVEVVDTDVEENDSDHESDASDFDNNELEHNNAFSREDYQRLSCFPHTLQLIVTKFDECKPCKEAISTGKRLVARFNKSVKATEMLIKLSGKRLIGDCPTRWSSTYLLLKRLLALRSSVDTVICKLEWDGLQARHWKAIENVVALLEPFAEYASLCGGEEYTSISCVVPALIELKLHLDKMQLKQGTVAIAKIMKEEIERRFSSFLDPFHPNFKPTYVVATSLDPRYRIVLSNDQIKFAIDFLKKECFQETEERLPSDSDASQCVDILSEPEPPCKRFWLLSQLVAEKQQDDEEQNSNNDVYEYFRSKRHFPDENKLDPLQFWIQNEKIYPTLAPFAQDILVIPASSTPIERVFSKAGSKISSEDGFYGELYTKSNLNTTPPSAPTISNAPSPTDPLTLDDTNVIIGSTLGAIVVLTIVPIPILIAYCLCKHRSTTHVVQRNGKNQGQDQGDTKL</sequence>
<keyword evidence="7" id="KW-1133">Transmembrane helix</keyword>
<dbReference type="PANTHER" id="PTHR46481:SF10">
    <property type="entry name" value="ZINC FINGER BED DOMAIN-CONTAINING PROTEIN 39"/>
    <property type="match status" value="1"/>
</dbReference>
<keyword evidence="4" id="KW-0862">Zinc</keyword>
<dbReference type="SUPFAM" id="SSF53098">
    <property type="entry name" value="Ribonuclease H-like"/>
    <property type="match status" value="1"/>
</dbReference>
<dbReference type="GO" id="GO:0008270">
    <property type="term" value="F:zinc ion binding"/>
    <property type="evidence" value="ECO:0007669"/>
    <property type="project" value="UniProtKB-KW"/>
</dbReference>
<feature type="region of interest" description="Disordered" evidence="6">
    <location>
        <begin position="26"/>
        <end position="45"/>
    </location>
</feature>
<keyword evidence="3" id="KW-0863">Zinc-finger</keyword>
<feature type="domain" description="HAT C-terminal dimerisation" evidence="8">
    <location>
        <begin position="322"/>
        <end position="381"/>
    </location>
</feature>
<keyword evidence="2" id="KW-0479">Metal-binding</keyword>
<evidence type="ECO:0000256" key="7">
    <source>
        <dbReference type="SAM" id="Phobius"/>
    </source>
</evidence>
<name>A0A1X7TBJ0_AMPQE</name>
<organism evidence="9">
    <name type="scientific">Amphimedon queenslandica</name>
    <name type="common">Sponge</name>
    <dbReference type="NCBI Taxonomy" id="400682"/>
    <lineage>
        <taxon>Eukaryota</taxon>
        <taxon>Metazoa</taxon>
        <taxon>Porifera</taxon>
        <taxon>Demospongiae</taxon>
        <taxon>Heteroscleromorpha</taxon>
        <taxon>Haplosclerida</taxon>
        <taxon>Niphatidae</taxon>
        <taxon>Amphimedon</taxon>
    </lineage>
</organism>
<reference evidence="9" key="1">
    <citation type="submission" date="2017-05" db="UniProtKB">
        <authorList>
            <consortium name="EnsemblMetazoa"/>
        </authorList>
    </citation>
    <scope>IDENTIFICATION</scope>
</reference>
<dbReference type="GO" id="GO:0005634">
    <property type="term" value="C:nucleus"/>
    <property type="evidence" value="ECO:0007669"/>
    <property type="project" value="UniProtKB-SubCell"/>
</dbReference>
<dbReference type="GO" id="GO:0046983">
    <property type="term" value="F:protein dimerization activity"/>
    <property type="evidence" value="ECO:0007669"/>
    <property type="project" value="InterPro"/>
</dbReference>
<proteinExistence type="predicted"/>
<evidence type="ECO:0000256" key="5">
    <source>
        <dbReference type="ARBA" id="ARBA00023242"/>
    </source>
</evidence>
<keyword evidence="7" id="KW-0812">Transmembrane</keyword>
<evidence type="ECO:0000256" key="4">
    <source>
        <dbReference type="ARBA" id="ARBA00022833"/>
    </source>
</evidence>
<dbReference type="AlphaFoldDB" id="A0A1X7TBJ0"/>
<accession>A0A1X7TBJ0</accession>
<feature type="transmembrane region" description="Helical" evidence="7">
    <location>
        <begin position="423"/>
        <end position="449"/>
    </location>
</feature>
<evidence type="ECO:0000256" key="1">
    <source>
        <dbReference type="ARBA" id="ARBA00004123"/>
    </source>
</evidence>
<dbReference type="OrthoDB" id="10071392at2759"/>
<keyword evidence="7" id="KW-0472">Membrane</keyword>
<dbReference type="InterPro" id="IPR012337">
    <property type="entry name" value="RNaseH-like_sf"/>
</dbReference>
<evidence type="ECO:0000256" key="6">
    <source>
        <dbReference type="SAM" id="MobiDB-lite"/>
    </source>
</evidence>
<dbReference type="InterPro" id="IPR008906">
    <property type="entry name" value="HATC_C_dom"/>
</dbReference>
<dbReference type="EnsemblMetazoa" id="Aqu2.1.11921_001">
    <property type="protein sequence ID" value="Aqu2.1.11921_001"/>
    <property type="gene ID" value="Aqu2.1.11921"/>
</dbReference>
<protein>
    <recommendedName>
        <fullName evidence="8">HAT C-terminal dimerisation domain-containing protein</fullName>
    </recommendedName>
</protein>